<feature type="signal peptide" evidence="1">
    <location>
        <begin position="1"/>
        <end position="19"/>
    </location>
</feature>
<evidence type="ECO:0000256" key="1">
    <source>
        <dbReference type="SAM" id="SignalP"/>
    </source>
</evidence>
<proteinExistence type="predicted"/>
<evidence type="ECO:0000313" key="2">
    <source>
        <dbReference type="EMBL" id="MBA5605209.1"/>
    </source>
</evidence>
<dbReference type="PROSITE" id="PS51257">
    <property type="entry name" value="PROKAR_LIPOPROTEIN"/>
    <property type="match status" value="1"/>
</dbReference>
<evidence type="ECO:0000313" key="3">
    <source>
        <dbReference type="Proteomes" id="UP000566711"/>
    </source>
</evidence>
<reference evidence="2 3" key="1">
    <citation type="submission" date="2020-07" db="EMBL/GenBank/DDBJ databases">
        <title>Novel species isolated from subtropical streams in China.</title>
        <authorList>
            <person name="Lu H."/>
        </authorList>
    </citation>
    <scope>NUCLEOTIDE SEQUENCE [LARGE SCALE GENOMIC DNA]</scope>
    <source>
        <strain evidence="2 3">FT3S</strain>
    </source>
</reference>
<keyword evidence="1" id="KW-0732">Signal</keyword>
<dbReference type="RefSeq" id="WP_182215891.1">
    <property type="nucleotide sequence ID" value="NZ_JACEZS010000005.1"/>
</dbReference>
<sequence length="119" mass="12720">MKTILAVLAVAALGGCAVAPPAPVYYGGRAAPVDPYQWHTVSVEPAGATRVEYSSEPVYAPAPVYAPPPVYAAPVYAAPVYAAPAPSYYYPPVTIGLDFVFGNWCCGHRWGGRGYYRHR</sequence>
<accession>A0A7W2I695</accession>
<organism evidence="2 3">
    <name type="scientific">Rugamonas fusca</name>
    <dbReference type="NCBI Taxonomy" id="2758568"/>
    <lineage>
        <taxon>Bacteria</taxon>
        <taxon>Pseudomonadati</taxon>
        <taxon>Pseudomonadota</taxon>
        <taxon>Betaproteobacteria</taxon>
        <taxon>Burkholderiales</taxon>
        <taxon>Oxalobacteraceae</taxon>
        <taxon>Telluria group</taxon>
        <taxon>Rugamonas</taxon>
    </lineage>
</organism>
<dbReference type="EMBL" id="JACEZS010000005">
    <property type="protein sequence ID" value="MBA5605209.1"/>
    <property type="molecule type" value="Genomic_DNA"/>
</dbReference>
<protein>
    <recommendedName>
        <fullName evidence="4">Lipoprotein</fullName>
    </recommendedName>
</protein>
<gene>
    <name evidence="2" type="ORF">H3H36_07530</name>
</gene>
<comment type="caution">
    <text evidence="2">The sequence shown here is derived from an EMBL/GenBank/DDBJ whole genome shotgun (WGS) entry which is preliminary data.</text>
</comment>
<dbReference type="Proteomes" id="UP000566711">
    <property type="component" value="Unassembled WGS sequence"/>
</dbReference>
<keyword evidence="3" id="KW-1185">Reference proteome</keyword>
<evidence type="ECO:0008006" key="4">
    <source>
        <dbReference type="Google" id="ProtNLM"/>
    </source>
</evidence>
<feature type="chain" id="PRO_5031272255" description="Lipoprotein" evidence="1">
    <location>
        <begin position="20"/>
        <end position="119"/>
    </location>
</feature>
<name>A0A7W2I695_9BURK</name>
<dbReference type="AlphaFoldDB" id="A0A7W2I695"/>